<dbReference type="Proteomes" id="UP000728185">
    <property type="component" value="Unassembled WGS sequence"/>
</dbReference>
<sequence length="732" mass="81005">TPNIRQITGLEEQPASYFQYTNQQKIALAVLFTSSVVLTILIWLKYRSQKPNKSRPVSSTESSRKASWVQISSFYNKANHPARAAFKQPPTCLASLKRNPLVNPNRHSKSNSMMMTMVNACVSRPARLHSLTNSCSSLSAAPKVHFFVSSPPVGIGVPQPIQPAGPVQSELVSSSTSRIQTETDKQSITTSDLLQSSAAKVGPPVGTTHKSKADPSSNNSPKDVKTYNVTGPVLMRHNAVDIDESLPMRPKSVHPTARFSLQEDYASRSTGARAHRISGADGAKALFSRHSMGETEGVWTQLDSSVCVKSRISFSVLYVCTTELLKVTINRLNGVHLITSSGNLLPSQTETAFVVSVRLSLRNSPDSNMDETRPNGLQFTHSVAATLNPVFDQSFTFKLSLKEIEGCGLLFTVYRITLKPRSSEDFVQQRRASQTCLTGQTIQRQRFQDRIRKGETVCLGSAYYSLRRADLLNRPETLQEIWRDIHRHLGLDEEDDINLKPNPVKRTSSVTTWDHVRVPRGKPVWHSSSLRAVHRPTEKTTMEISLQYEISLSQLNICLINARHIRLHQKDSCIFVRTVLYKGEKILATSRSPLIKTGPAPIDETNHQEQNSAKPGWNSRLVGSTNVLDPFPRGERVQFPIDINRLTESNTLGLILYLCSRGTFGQSHLIGQCSVGASGFTEGEGTRLWEQLVNSVLSLKTNDSGQTNTPVFTSWQTVTPLSSLESCSGSLS</sequence>
<accession>A0A8E0VDR1</accession>
<dbReference type="EMBL" id="LUCM01009345">
    <property type="protein sequence ID" value="KAA0187101.1"/>
    <property type="molecule type" value="Genomic_DNA"/>
</dbReference>
<evidence type="ECO:0000256" key="2">
    <source>
        <dbReference type="SAM" id="Phobius"/>
    </source>
</evidence>
<evidence type="ECO:0000313" key="4">
    <source>
        <dbReference type="EMBL" id="KAA0187101.1"/>
    </source>
</evidence>
<protein>
    <recommendedName>
        <fullName evidence="3">C2 domain-containing protein</fullName>
    </recommendedName>
</protein>
<evidence type="ECO:0000259" key="3">
    <source>
        <dbReference type="Pfam" id="PF00168"/>
    </source>
</evidence>
<dbReference type="AlphaFoldDB" id="A0A8E0VDR1"/>
<evidence type="ECO:0000256" key="1">
    <source>
        <dbReference type="SAM" id="MobiDB-lite"/>
    </source>
</evidence>
<dbReference type="InterPro" id="IPR000008">
    <property type="entry name" value="C2_dom"/>
</dbReference>
<name>A0A8E0VDR1_9TREM</name>
<dbReference type="SUPFAM" id="SSF49562">
    <property type="entry name" value="C2 domain (Calcium/lipid-binding domain, CaLB)"/>
    <property type="match status" value="1"/>
</dbReference>
<feature type="non-terminal residue" evidence="4">
    <location>
        <position position="1"/>
    </location>
</feature>
<reference evidence="4" key="1">
    <citation type="submission" date="2019-05" db="EMBL/GenBank/DDBJ databases">
        <title>Annotation for the trematode Fasciolopsis buski.</title>
        <authorList>
            <person name="Choi Y.-J."/>
        </authorList>
    </citation>
    <scope>NUCLEOTIDE SEQUENCE</scope>
    <source>
        <strain evidence="4">HT</strain>
        <tissue evidence="4">Whole worm</tissue>
    </source>
</reference>
<feature type="compositionally biased region" description="Polar residues" evidence="1">
    <location>
        <begin position="170"/>
        <end position="198"/>
    </location>
</feature>
<dbReference type="Gene3D" id="2.60.40.150">
    <property type="entry name" value="C2 domain"/>
    <property type="match status" value="2"/>
</dbReference>
<proteinExistence type="predicted"/>
<keyword evidence="5" id="KW-1185">Reference proteome</keyword>
<dbReference type="InterPro" id="IPR035892">
    <property type="entry name" value="C2_domain_sf"/>
</dbReference>
<gene>
    <name evidence="4" type="ORF">FBUS_06662</name>
</gene>
<dbReference type="OrthoDB" id="6257041at2759"/>
<keyword evidence="2" id="KW-0812">Transmembrane</keyword>
<comment type="caution">
    <text evidence="4">The sequence shown here is derived from an EMBL/GenBank/DDBJ whole genome shotgun (WGS) entry which is preliminary data.</text>
</comment>
<feature type="domain" description="C2" evidence="3">
    <location>
        <begin position="380"/>
        <end position="415"/>
    </location>
</feature>
<keyword evidence="2" id="KW-0472">Membrane</keyword>
<feature type="region of interest" description="Disordered" evidence="1">
    <location>
        <begin position="161"/>
        <end position="225"/>
    </location>
</feature>
<organism evidence="4 5">
    <name type="scientific">Fasciolopsis buskii</name>
    <dbReference type="NCBI Taxonomy" id="27845"/>
    <lineage>
        <taxon>Eukaryota</taxon>
        <taxon>Metazoa</taxon>
        <taxon>Spiralia</taxon>
        <taxon>Lophotrochozoa</taxon>
        <taxon>Platyhelminthes</taxon>
        <taxon>Trematoda</taxon>
        <taxon>Digenea</taxon>
        <taxon>Plagiorchiida</taxon>
        <taxon>Echinostomata</taxon>
        <taxon>Echinostomatoidea</taxon>
        <taxon>Fasciolidae</taxon>
        <taxon>Fasciolopsis</taxon>
    </lineage>
</organism>
<dbReference type="Pfam" id="PF00168">
    <property type="entry name" value="C2"/>
    <property type="match status" value="1"/>
</dbReference>
<feature type="transmembrane region" description="Helical" evidence="2">
    <location>
        <begin position="26"/>
        <end position="46"/>
    </location>
</feature>
<evidence type="ECO:0000313" key="5">
    <source>
        <dbReference type="Proteomes" id="UP000728185"/>
    </source>
</evidence>
<keyword evidence="2" id="KW-1133">Transmembrane helix</keyword>